<proteinExistence type="predicted"/>
<evidence type="ECO:0000313" key="1">
    <source>
        <dbReference type="EMBL" id="KKQ50811.1"/>
    </source>
</evidence>
<comment type="caution">
    <text evidence="1">The sequence shown here is derived from an EMBL/GenBank/DDBJ whole genome shotgun (WGS) entry which is preliminary data.</text>
</comment>
<dbReference type="AlphaFoldDB" id="A0A0G0LDT6"/>
<evidence type="ECO:0000313" key="2">
    <source>
        <dbReference type="Proteomes" id="UP000034231"/>
    </source>
</evidence>
<protein>
    <submittedName>
        <fullName evidence="1">Uncharacterized protein</fullName>
    </submittedName>
</protein>
<dbReference type="EMBL" id="LBTX01000001">
    <property type="protein sequence ID" value="KKQ50811.1"/>
    <property type="molecule type" value="Genomic_DNA"/>
</dbReference>
<gene>
    <name evidence="1" type="ORF">US68_C0001G0010</name>
</gene>
<name>A0A0G0LDT6_9BACT</name>
<sequence length="67" mass="7654">MRIETLKCPLNTKNNHRGPLISEGICGFGLHYSDEAPHTITAEDIRLFEKLAPLPKPERKSRKVEKK</sequence>
<accession>A0A0G0LDT6</accession>
<organism evidence="1 2">
    <name type="scientific">Candidatus Shapirobacteria bacterium GW2011_GWE1_38_10</name>
    <dbReference type="NCBI Taxonomy" id="1618488"/>
    <lineage>
        <taxon>Bacteria</taxon>
        <taxon>Candidatus Shapironibacteriota</taxon>
    </lineage>
</organism>
<reference evidence="1 2" key="1">
    <citation type="journal article" date="2015" name="Nature">
        <title>rRNA introns, odd ribosomes, and small enigmatic genomes across a large radiation of phyla.</title>
        <authorList>
            <person name="Brown C.T."/>
            <person name="Hug L.A."/>
            <person name="Thomas B.C."/>
            <person name="Sharon I."/>
            <person name="Castelle C.J."/>
            <person name="Singh A."/>
            <person name="Wilkins M.J."/>
            <person name="Williams K.H."/>
            <person name="Banfield J.F."/>
        </authorList>
    </citation>
    <scope>NUCLEOTIDE SEQUENCE [LARGE SCALE GENOMIC DNA]</scope>
</reference>
<dbReference type="Proteomes" id="UP000034231">
    <property type="component" value="Unassembled WGS sequence"/>
</dbReference>